<organism evidence="5 6">
    <name type="scientific">Elysia crispata</name>
    <name type="common">lettuce slug</name>
    <dbReference type="NCBI Taxonomy" id="231223"/>
    <lineage>
        <taxon>Eukaryota</taxon>
        <taxon>Metazoa</taxon>
        <taxon>Spiralia</taxon>
        <taxon>Lophotrochozoa</taxon>
        <taxon>Mollusca</taxon>
        <taxon>Gastropoda</taxon>
        <taxon>Heterobranchia</taxon>
        <taxon>Euthyneura</taxon>
        <taxon>Panpulmonata</taxon>
        <taxon>Sacoglossa</taxon>
        <taxon>Placobranchoidea</taxon>
        <taxon>Plakobranchidae</taxon>
        <taxon>Elysia</taxon>
    </lineage>
</organism>
<dbReference type="EMBL" id="JAWDGP010004563">
    <property type="protein sequence ID" value="KAK3763421.1"/>
    <property type="molecule type" value="Genomic_DNA"/>
</dbReference>
<sequence length="386" mass="44435">MDVEALIAAVYKRSPIWDKANKLHANREKTDTLWKEISDELNFEEILLRRKWKYLRDNFAVEYGKSVPEGAADTDTPQSKWIYFRQLIFLKEVIRPRLLTKNGKKAAPSDREAFPEEDSSGDYTDLPLPMRVKQEPSSGHDLEEHVRQGSDNTDRDEYLEPPDIAFHSTRYNNIYSGAANLGETQPLYGQHKRRRYQDECYRKAVELEEHARQGSDNTDRDEYLEPPDVAFHSTRYNNIYSGAASLGETQPLYGQHKRRRYQDECYRKAIELDQQRTVPRLGERQATSRLASTESEDMDLMFLKTLLPHINLIAQHKKLRFQAQLMAVVESFAYGSGGTSEVGDHSSTSTSTPRPLVPLETLRSYQNRSPSSSLSPPQHTMESDES</sequence>
<proteinExistence type="predicted"/>
<dbReference type="PROSITE" id="PS51029">
    <property type="entry name" value="MADF"/>
    <property type="match status" value="1"/>
</dbReference>
<comment type="caution">
    <text evidence="5">The sequence shown here is derived from an EMBL/GenBank/DDBJ whole genome shotgun (WGS) entry which is preliminary data.</text>
</comment>
<evidence type="ECO:0000313" key="6">
    <source>
        <dbReference type="Proteomes" id="UP001283361"/>
    </source>
</evidence>
<dbReference type="PROSITE" id="PS51031">
    <property type="entry name" value="BESS"/>
    <property type="match status" value="1"/>
</dbReference>
<dbReference type="Pfam" id="PF10545">
    <property type="entry name" value="MADF_DNA_bdg"/>
    <property type="match status" value="1"/>
</dbReference>
<dbReference type="PANTHER" id="PTHR12243:SF69">
    <property type="entry name" value="SI:CH73-59F11.3"/>
    <property type="match status" value="1"/>
</dbReference>
<dbReference type="InterPro" id="IPR006578">
    <property type="entry name" value="MADF-dom"/>
</dbReference>
<comment type="subcellular location">
    <subcellularLocation>
        <location evidence="1">Nucleus</location>
    </subcellularLocation>
</comment>
<feature type="compositionally biased region" description="Polar residues" evidence="2">
    <location>
        <begin position="363"/>
        <end position="380"/>
    </location>
</feature>
<keyword evidence="6" id="KW-1185">Reference proteome</keyword>
<feature type="domain" description="BESS" evidence="4">
    <location>
        <begin position="296"/>
        <end position="335"/>
    </location>
</feature>
<dbReference type="GO" id="GO:0003677">
    <property type="term" value="F:DNA binding"/>
    <property type="evidence" value="ECO:0007669"/>
    <property type="project" value="InterPro"/>
</dbReference>
<protein>
    <recommendedName>
        <fullName evidence="7">MADF domain-containing protein</fullName>
    </recommendedName>
</protein>
<evidence type="ECO:0000313" key="5">
    <source>
        <dbReference type="EMBL" id="KAK3763421.1"/>
    </source>
</evidence>
<dbReference type="SMART" id="SM00595">
    <property type="entry name" value="MADF"/>
    <property type="match status" value="1"/>
</dbReference>
<evidence type="ECO:0008006" key="7">
    <source>
        <dbReference type="Google" id="ProtNLM"/>
    </source>
</evidence>
<evidence type="ECO:0000256" key="1">
    <source>
        <dbReference type="PROSITE-ProRule" id="PRU00371"/>
    </source>
</evidence>
<dbReference type="InterPro" id="IPR004210">
    <property type="entry name" value="BESS_motif"/>
</dbReference>
<reference evidence="5" key="1">
    <citation type="journal article" date="2023" name="G3 (Bethesda)">
        <title>A reference genome for the long-term kleptoplast-retaining sea slug Elysia crispata morphotype clarki.</title>
        <authorList>
            <person name="Eastman K.E."/>
            <person name="Pendleton A.L."/>
            <person name="Shaikh M.A."/>
            <person name="Suttiyut T."/>
            <person name="Ogas R."/>
            <person name="Tomko P."/>
            <person name="Gavelis G."/>
            <person name="Widhalm J.R."/>
            <person name="Wisecaver J.H."/>
        </authorList>
    </citation>
    <scope>NUCLEOTIDE SEQUENCE</scope>
    <source>
        <strain evidence="5">ECLA1</strain>
    </source>
</reference>
<dbReference type="GO" id="GO:0006357">
    <property type="term" value="P:regulation of transcription by RNA polymerase II"/>
    <property type="evidence" value="ECO:0007669"/>
    <property type="project" value="TreeGrafter"/>
</dbReference>
<gene>
    <name evidence="5" type="ORF">RRG08_050123</name>
</gene>
<dbReference type="AlphaFoldDB" id="A0AAE0Z7D0"/>
<dbReference type="InterPro" id="IPR039353">
    <property type="entry name" value="TF_Adf1"/>
</dbReference>
<evidence type="ECO:0000259" key="3">
    <source>
        <dbReference type="PROSITE" id="PS51029"/>
    </source>
</evidence>
<evidence type="ECO:0000256" key="2">
    <source>
        <dbReference type="SAM" id="MobiDB-lite"/>
    </source>
</evidence>
<evidence type="ECO:0000259" key="4">
    <source>
        <dbReference type="PROSITE" id="PS51031"/>
    </source>
</evidence>
<dbReference type="GO" id="GO:0005667">
    <property type="term" value="C:transcription regulator complex"/>
    <property type="evidence" value="ECO:0007669"/>
    <property type="project" value="TreeGrafter"/>
</dbReference>
<feature type="region of interest" description="Disordered" evidence="2">
    <location>
        <begin position="337"/>
        <end position="386"/>
    </location>
</feature>
<dbReference type="GO" id="GO:0005634">
    <property type="term" value="C:nucleus"/>
    <property type="evidence" value="ECO:0007669"/>
    <property type="project" value="UniProtKB-SubCell"/>
</dbReference>
<feature type="region of interest" description="Disordered" evidence="2">
    <location>
        <begin position="102"/>
        <end position="158"/>
    </location>
</feature>
<accession>A0AAE0Z7D0</accession>
<feature type="domain" description="MADF" evidence="3">
    <location>
        <begin position="5"/>
        <end position="95"/>
    </location>
</feature>
<keyword evidence="1" id="KW-0539">Nucleus</keyword>
<dbReference type="Proteomes" id="UP001283361">
    <property type="component" value="Unassembled WGS sequence"/>
</dbReference>
<feature type="compositionally biased region" description="Basic and acidic residues" evidence="2">
    <location>
        <begin position="132"/>
        <end position="158"/>
    </location>
</feature>
<name>A0AAE0Z7D0_9GAST</name>
<dbReference type="PANTHER" id="PTHR12243">
    <property type="entry name" value="MADF DOMAIN TRANSCRIPTION FACTOR"/>
    <property type="match status" value="1"/>
</dbReference>